<dbReference type="Gene3D" id="3.30.470.20">
    <property type="entry name" value="ATP-grasp fold, B domain"/>
    <property type="match status" value="1"/>
</dbReference>
<name>A0ABS2YQV8_POLSP</name>
<dbReference type="Pfam" id="PF03133">
    <property type="entry name" value="TTL"/>
    <property type="match status" value="1"/>
</dbReference>
<sequence length="157" mass="18458">YTVYNLFLSPRPFSLDHFDDYQKHFTVMNYAEGVQLKQVHYDEFIPLFEKQYPDYPWKDVQEEVFKSFAELFQAASSRPAPFGICDYPSSRAVYAIDLMLKWDADNEGQRVMQPQILEVNFGPDCARACKYHPKFYEDVFSTLFLDETDNCSVTRIA</sequence>
<evidence type="ECO:0000313" key="2">
    <source>
        <dbReference type="Proteomes" id="UP001166093"/>
    </source>
</evidence>
<dbReference type="PANTHER" id="PTHR46088">
    <property type="entry name" value="TUBULIN--TYROSINE LIGASE-LIKE PROTEIN 12"/>
    <property type="match status" value="1"/>
</dbReference>
<gene>
    <name evidence="1" type="primary">Ttll12_1</name>
    <name evidence="1" type="ORF">GTO93_0000625</name>
</gene>
<dbReference type="Proteomes" id="UP001166093">
    <property type="component" value="Unassembled WGS sequence"/>
</dbReference>
<proteinExistence type="predicted"/>
<reference evidence="1" key="1">
    <citation type="journal article" date="2021" name="Cell">
        <title>Tracing the genetic footprints of vertebrate landing in non-teleost ray-finned fishes.</title>
        <authorList>
            <person name="Bi X."/>
            <person name="Wang K."/>
            <person name="Yang L."/>
            <person name="Pan H."/>
            <person name="Jiang H."/>
            <person name="Wei Q."/>
            <person name="Fang M."/>
            <person name="Yu H."/>
            <person name="Zhu C."/>
            <person name="Cai Y."/>
            <person name="He Y."/>
            <person name="Gan X."/>
            <person name="Zeng H."/>
            <person name="Yu D."/>
            <person name="Zhu Y."/>
            <person name="Jiang H."/>
            <person name="Qiu Q."/>
            <person name="Yang H."/>
            <person name="Zhang Y.E."/>
            <person name="Wang W."/>
            <person name="Zhu M."/>
            <person name="He S."/>
            <person name="Zhang G."/>
        </authorList>
    </citation>
    <scope>NUCLEOTIDE SEQUENCE</scope>
    <source>
        <strain evidence="1">Pddl_001</strain>
    </source>
</reference>
<accession>A0ABS2YQV8</accession>
<dbReference type="InterPro" id="IPR027749">
    <property type="entry name" value="TTLL12"/>
</dbReference>
<dbReference type="PROSITE" id="PS51221">
    <property type="entry name" value="TTL"/>
    <property type="match status" value="1"/>
</dbReference>
<dbReference type="EMBL" id="JAAWVQ010176439">
    <property type="protein sequence ID" value="MBN3288544.1"/>
    <property type="molecule type" value="Genomic_DNA"/>
</dbReference>
<comment type="caution">
    <text evidence="1">The sequence shown here is derived from an EMBL/GenBank/DDBJ whole genome shotgun (WGS) entry which is preliminary data.</text>
</comment>
<feature type="non-terminal residue" evidence="1">
    <location>
        <position position="157"/>
    </location>
</feature>
<protein>
    <submittedName>
        <fullName evidence="1">TTL12 protein</fullName>
    </submittedName>
</protein>
<keyword evidence="2" id="KW-1185">Reference proteome</keyword>
<dbReference type="InterPro" id="IPR004344">
    <property type="entry name" value="TTL/TTLL_fam"/>
</dbReference>
<dbReference type="PANTHER" id="PTHR46088:SF1">
    <property type="entry name" value="TUBULIN--TYROSINE LIGASE-LIKE PROTEIN 12"/>
    <property type="match status" value="1"/>
</dbReference>
<feature type="non-terminal residue" evidence="1">
    <location>
        <position position="1"/>
    </location>
</feature>
<evidence type="ECO:0000313" key="1">
    <source>
        <dbReference type="EMBL" id="MBN3288544.1"/>
    </source>
</evidence>
<organism evidence="1 2">
    <name type="scientific">Polyodon spathula</name>
    <name type="common">North American paddlefish</name>
    <name type="synonym">Squalus spathula</name>
    <dbReference type="NCBI Taxonomy" id="7913"/>
    <lineage>
        <taxon>Eukaryota</taxon>
        <taxon>Metazoa</taxon>
        <taxon>Chordata</taxon>
        <taxon>Craniata</taxon>
        <taxon>Vertebrata</taxon>
        <taxon>Euteleostomi</taxon>
        <taxon>Actinopterygii</taxon>
        <taxon>Chondrostei</taxon>
        <taxon>Acipenseriformes</taxon>
        <taxon>Polyodontidae</taxon>
        <taxon>Polyodon</taxon>
    </lineage>
</organism>